<dbReference type="InterPro" id="IPR014352">
    <property type="entry name" value="FERM/acyl-CoA-bd_prot_sf"/>
</dbReference>
<evidence type="ECO:0000256" key="1">
    <source>
        <dbReference type="ARBA" id="ARBA00023121"/>
    </source>
</evidence>
<dbReference type="SUPFAM" id="SSF47027">
    <property type="entry name" value="Acyl-CoA binding protein"/>
    <property type="match status" value="1"/>
</dbReference>
<dbReference type="GO" id="GO:0006631">
    <property type="term" value="P:fatty acid metabolic process"/>
    <property type="evidence" value="ECO:0007669"/>
    <property type="project" value="TreeGrafter"/>
</dbReference>
<evidence type="ECO:0000313" key="4">
    <source>
        <dbReference type="EMBL" id="QKJ29518.1"/>
    </source>
</evidence>
<evidence type="ECO:0000313" key="5">
    <source>
        <dbReference type="Proteomes" id="UP000505355"/>
    </source>
</evidence>
<feature type="domain" description="ACB" evidence="3">
    <location>
        <begin position="4"/>
        <end position="88"/>
    </location>
</feature>
<name>A0A7D4UA13_9SPHI</name>
<dbReference type="PANTHER" id="PTHR23310">
    <property type="entry name" value="ACYL-COA-BINDING PROTEIN, ACBP"/>
    <property type="match status" value="1"/>
</dbReference>
<dbReference type="InterPro" id="IPR035984">
    <property type="entry name" value="Acyl-CoA-binding_sf"/>
</dbReference>
<dbReference type="RefSeq" id="WP_173414210.1">
    <property type="nucleotide sequence ID" value="NZ_CP054139.1"/>
</dbReference>
<dbReference type="Proteomes" id="UP000505355">
    <property type="component" value="Chromosome"/>
</dbReference>
<sequence length="88" mass="10113">MSNLKENFEQAVKESKELSKRPDNETLLKLYSLYKQATDGDMPDDTEKPKMFDFVAQAKYDAWKNRKGTSGDEAMQAYVDLVTALKEK</sequence>
<dbReference type="Pfam" id="PF00887">
    <property type="entry name" value="ACBP"/>
    <property type="match status" value="1"/>
</dbReference>
<gene>
    <name evidence="4" type="ORF">HQ865_07030</name>
</gene>
<organism evidence="4 5">
    <name type="scientific">Mucilaginibacter mali</name>
    <dbReference type="NCBI Taxonomy" id="2740462"/>
    <lineage>
        <taxon>Bacteria</taxon>
        <taxon>Pseudomonadati</taxon>
        <taxon>Bacteroidota</taxon>
        <taxon>Sphingobacteriia</taxon>
        <taxon>Sphingobacteriales</taxon>
        <taxon>Sphingobacteriaceae</taxon>
        <taxon>Mucilaginibacter</taxon>
    </lineage>
</organism>
<keyword evidence="1" id="KW-0446">Lipid-binding</keyword>
<dbReference type="KEGG" id="mmab:HQ865_07030"/>
<dbReference type="PROSITE" id="PS51228">
    <property type="entry name" value="ACB_2"/>
    <property type="match status" value="1"/>
</dbReference>
<dbReference type="InterPro" id="IPR000582">
    <property type="entry name" value="Acyl-CoA-binding_protein"/>
</dbReference>
<dbReference type="Gene3D" id="1.20.80.10">
    <property type="match status" value="1"/>
</dbReference>
<accession>A0A7D4UA13</accession>
<evidence type="ECO:0000259" key="3">
    <source>
        <dbReference type="PROSITE" id="PS51228"/>
    </source>
</evidence>
<dbReference type="PANTHER" id="PTHR23310:SF62">
    <property type="entry name" value="ACYL-COA BINDING PROTEIN 1, ISOFORM A"/>
    <property type="match status" value="1"/>
</dbReference>
<protein>
    <submittedName>
        <fullName evidence="4">Acyl-CoA-binding protein</fullName>
    </submittedName>
</protein>
<proteinExistence type="predicted"/>
<dbReference type="PRINTS" id="PR00689">
    <property type="entry name" value="ACOABINDINGP"/>
</dbReference>
<feature type="region of interest" description="Disordered" evidence="2">
    <location>
        <begin position="1"/>
        <end position="20"/>
    </location>
</feature>
<evidence type="ECO:0000256" key="2">
    <source>
        <dbReference type="SAM" id="MobiDB-lite"/>
    </source>
</evidence>
<dbReference type="GO" id="GO:0000062">
    <property type="term" value="F:fatty-acyl-CoA binding"/>
    <property type="evidence" value="ECO:0007669"/>
    <property type="project" value="InterPro"/>
</dbReference>
<reference evidence="4 5" key="1">
    <citation type="submission" date="2020-05" db="EMBL/GenBank/DDBJ databases">
        <title>Mucilaginibacter mali sp. nov.</title>
        <authorList>
            <person name="Kim H.S."/>
            <person name="Lee K.C."/>
            <person name="Suh M.K."/>
            <person name="Kim J.-S."/>
            <person name="Han K.-I."/>
            <person name="Eom M.K."/>
            <person name="Shin Y.K."/>
            <person name="Lee J.-S."/>
        </authorList>
    </citation>
    <scope>NUCLEOTIDE SEQUENCE [LARGE SCALE GENOMIC DNA]</scope>
    <source>
        <strain evidence="4 5">G2-14</strain>
    </source>
</reference>
<dbReference type="EMBL" id="CP054139">
    <property type="protein sequence ID" value="QKJ29518.1"/>
    <property type="molecule type" value="Genomic_DNA"/>
</dbReference>
<keyword evidence="5" id="KW-1185">Reference proteome</keyword>
<dbReference type="AlphaFoldDB" id="A0A7D4UA13"/>